<reference evidence="2" key="1">
    <citation type="submission" date="2019-12" db="EMBL/GenBank/DDBJ databases">
        <authorList>
            <person name="Scholes J."/>
        </authorList>
    </citation>
    <scope>NUCLEOTIDE SEQUENCE</scope>
</reference>
<gene>
    <name evidence="2" type="ORF">SHERM_28253</name>
</gene>
<comment type="caution">
    <text evidence="2">The sequence shown here is derived from an EMBL/GenBank/DDBJ whole genome shotgun (WGS) entry which is preliminary data.</text>
</comment>
<dbReference type="EMBL" id="CACSLK010027837">
    <property type="protein sequence ID" value="CAA0832979.1"/>
    <property type="molecule type" value="Genomic_DNA"/>
</dbReference>
<dbReference type="OrthoDB" id="1728036at2759"/>
<keyword evidence="3" id="KW-1185">Reference proteome</keyword>
<organism evidence="2 3">
    <name type="scientific">Striga hermonthica</name>
    <name type="common">Purple witchweed</name>
    <name type="synonym">Buchnera hermonthica</name>
    <dbReference type="NCBI Taxonomy" id="68872"/>
    <lineage>
        <taxon>Eukaryota</taxon>
        <taxon>Viridiplantae</taxon>
        <taxon>Streptophyta</taxon>
        <taxon>Embryophyta</taxon>
        <taxon>Tracheophyta</taxon>
        <taxon>Spermatophyta</taxon>
        <taxon>Magnoliopsida</taxon>
        <taxon>eudicotyledons</taxon>
        <taxon>Gunneridae</taxon>
        <taxon>Pentapetalae</taxon>
        <taxon>asterids</taxon>
        <taxon>lamiids</taxon>
        <taxon>Lamiales</taxon>
        <taxon>Orobanchaceae</taxon>
        <taxon>Buchnereae</taxon>
        <taxon>Striga</taxon>
    </lineage>
</organism>
<evidence type="ECO:0000256" key="1">
    <source>
        <dbReference type="SAM" id="MobiDB-lite"/>
    </source>
</evidence>
<dbReference type="AlphaFoldDB" id="A0A9N7NJH5"/>
<accession>A0A9N7NJH5</accession>
<protein>
    <submittedName>
        <fullName evidence="2">Uncharacterized protein</fullName>
    </submittedName>
</protein>
<evidence type="ECO:0000313" key="3">
    <source>
        <dbReference type="Proteomes" id="UP001153555"/>
    </source>
</evidence>
<sequence length="66" mass="7049">MERTRGGGGQYPPNLPDTPNAPYIFINGPPQDLYPVDNFSSGSGRVFSTGPVRLLIGGFLGLVALW</sequence>
<name>A0A9N7NJH5_STRHE</name>
<evidence type="ECO:0000313" key="2">
    <source>
        <dbReference type="EMBL" id="CAA0832979.1"/>
    </source>
</evidence>
<dbReference type="Proteomes" id="UP001153555">
    <property type="component" value="Unassembled WGS sequence"/>
</dbReference>
<feature type="region of interest" description="Disordered" evidence="1">
    <location>
        <begin position="1"/>
        <end position="21"/>
    </location>
</feature>
<feature type="compositionally biased region" description="Gly residues" evidence="1">
    <location>
        <begin position="1"/>
        <end position="10"/>
    </location>
</feature>
<proteinExistence type="predicted"/>